<evidence type="ECO:0000313" key="6">
    <source>
        <dbReference type="Proteomes" id="UP000482653"/>
    </source>
</evidence>
<dbReference type="EMBL" id="VVYX01000008">
    <property type="protein sequence ID" value="KAA5420331.1"/>
    <property type="molecule type" value="Genomic_DNA"/>
</dbReference>
<evidence type="ECO:0000313" key="3">
    <source>
        <dbReference type="EMBL" id="KAA5421119.1"/>
    </source>
</evidence>
<reference evidence="4 5" key="1">
    <citation type="journal article" date="2019" name="Nat. Med.">
        <title>A library of human gut bacterial isolates paired with longitudinal multiomics data enables mechanistic microbiome research.</title>
        <authorList>
            <person name="Poyet M."/>
            <person name="Groussin M."/>
            <person name="Gibbons S.M."/>
            <person name="Avila-Pacheco J."/>
            <person name="Jiang X."/>
            <person name="Kearney S.M."/>
            <person name="Perrotta A.R."/>
            <person name="Berdy B."/>
            <person name="Zhao S."/>
            <person name="Lieberman T.D."/>
            <person name="Swanson P.K."/>
            <person name="Smith M."/>
            <person name="Roesemann S."/>
            <person name="Alexander J.E."/>
            <person name="Rich S.A."/>
            <person name="Livny J."/>
            <person name="Vlamakis H."/>
            <person name="Clish C."/>
            <person name="Bullock K."/>
            <person name="Deik A."/>
            <person name="Scott J."/>
            <person name="Pierce K.A."/>
            <person name="Xavier R.J."/>
            <person name="Alm E.J."/>
        </authorList>
    </citation>
    <scope>NUCLEOTIDE SEQUENCE [LARGE SCALE GENOMIC DNA]</scope>
    <source>
        <strain evidence="3 5">BIOML-A6</strain>
        <strain evidence="1 4">BIOML-A7</strain>
        <strain evidence="2 6">BIOML-A8</strain>
    </source>
</reference>
<dbReference type="GeneID" id="66308623"/>
<comment type="caution">
    <text evidence="3">The sequence shown here is derived from an EMBL/GenBank/DDBJ whole genome shotgun (WGS) entry which is preliminary data.</text>
</comment>
<dbReference type="EMBL" id="VVYV01000008">
    <property type="protein sequence ID" value="KAA5421119.1"/>
    <property type="molecule type" value="Genomic_DNA"/>
</dbReference>
<evidence type="ECO:0000313" key="4">
    <source>
        <dbReference type="Proteomes" id="UP000325055"/>
    </source>
</evidence>
<dbReference type="Proteomes" id="UP000448877">
    <property type="component" value="Unassembled WGS sequence"/>
</dbReference>
<evidence type="ECO:0000313" key="5">
    <source>
        <dbReference type="Proteomes" id="UP000448877"/>
    </source>
</evidence>
<dbReference type="RefSeq" id="WP_007214167.1">
    <property type="nucleotide sequence ID" value="NZ_CABMLT010000020.1"/>
</dbReference>
<accession>A0A108T504</accession>
<dbReference type="Proteomes" id="UP000325055">
    <property type="component" value="Unassembled WGS sequence"/>
</dbReference>
<gene>
    <name evidence="3" type="ORF">F2Y81_06715</name>
    <name evidence="1" type="ORF">F2Y86_13970</name>
    <name evidence="2" type="ORF">F2Y87_08150</name>
</gene>
<evidence type="ECO:0000313" key="2">
    <source>
        <dbReference type="EMBL" id="KAA5420331.1"/>
    </source>
</evidence>
<dbReference type="Proteomes" id="UP000482653">
    <property type="component" value="Unassembled WGS sequence"/>
</dbReference>
<name>A0A108T504_9BACE</name>
<sequence>MKGERQHTDFNEYDDTPVTCPRCGSTQIHAEKIAYGQFLSNKILISCLKCGHQFRLKKQPIPDRLSLHPLERTKGLYVTCPNCGKLSGTACYACPKCGRKFLQEDFDKARKIKGTGCFTVIVIGGLVVSLLFM</sequence>
<proteinExistence type="predicted"/>
<dbReference type="AlphaFoldDB" id="A0A108T504"/>
<dbReference type="EMBL" id="VVYW01000010">
    <property type="protein sequence ID" value="KAA5408472.1"/>
    <property type="molecule type" value="Genomic_DNA"/>
</dbReference>
<evidence type="ECO:0000313" key="1">
    <source>
        <dbReference type="EMBL" id="KAA5408472.1"/>
    </source>
</evidence>
<organism evidence="3 5">
    <name type="scientific">Bacteroides cellulosilyticus</name>
    <dbReference type="NCBI Taxonomy" id="246787"/>
    <lineage>
        <taxon>Bacteria</taxon>
        <taxon>Pseudomonadati</taxon>
        <taxon>Bacteroidota</taxon>
        <taxon>Bacteroidia</taxon>
        <taxon>Bacteroidales</taxon>
        <taxon>Bacteroidaceae</taxon>
        <taxon>Bacteroides</taxon>
    </lineage>
</organism>
<protein>
    <submittedName>
        <fullName evidence="3">Uncharacterized protein</fullName>
    </submittedName>
</protein>